<feature type="transmembrane region" description="Helical" evidence="1">
    <location>
        <begin position="122"/>
        <end position="141"/>
    </location>
</feature>
<keyword evidence="1" id="KW-0812">Transmembrane</keyword>
<feature type="transmembrane region" description="Helical" evidence="1">
    <location>
        <begin position="23"/>
        <end position="44"/>
    </location>
</feature>
<evidence type="ECO:0000313" key="3">
    <source>
        <dbReference type="Proteomes" id="UP001595846"/>
    </source>
</evidence>
<protein>
    <recommendedName>
        <fullName evidence="4">DUF2178 domain-containing protein</fullName>
    </recommendedName>
</protein>
<keyword evidence="3" id="KW-1185">Reference proteome</keyword>
<keyword evidence="1" id="KW-0472">Membrane</keyword>
<evidence type="ECO:0008006" key="4">
    <source>
        <dbReference type="Google" id="ProtNLM"/>
    </source>
</evidence>
<feature type="transmembrane region" description="Helical" evidence="1">
    <location>
        <begin position="92"/>
        <end position="115"/>
    </location>
</feature>
<accession>A0ABD5NK07</accession>
<feature type="transmembrane region" description="Helical" evidence="1">
    <location>
        <begin position="51"/>
        <end position="72"/>
    </location>
</feature>
<gene>
    <name evidence="2" type="ORF">ACFOUR_03205</name>
</gene>
<evidence type="ECO:0000313" key="2">
    <source>
        <dbReference type="EMBL" id="MFC3957382.1"/>
    </source>
</evidence>
<comment type="caution">
    <text evidence="2">The sequence shown here is derived from an EMBL/GenBank/DDBJ whole genome shotgun (WGS) entry which is preliminary data.</text>
</comment>
<organism evidence="2 3">
    <name type="scientific">Halovivax cerinus</name>
    <dbReference type="NCBI Taxonomy" id="1487865"/>
    <lineage>
        <taxon>Archaea</taxon>
        <taxon>Methanobacteriati</taxon>
        <taxon>Methanobacteriota</taxon>
        <taxon>Stenosarchaea group</taxon>
        <taxon>Halobacteria</taxon>
        <taxon>Halobacteriales</taxon>
        <taxon>Natrialbaceae</taxon>
        <taxon>Halovivax</taxon>
    </lineage>
</organism>
<dbReference type="GeneID" id="73904448"/>
<reference evidence="2 3" key="1">
    <citation type="journal article" date="2019" name="Int. J. Syst. Evol. Microbiol.">
        <title>The Global Catalogue of Microorganisms (GCM) 10K type strain sequencing project: providing services to taxonomists for standard genome sequencing and annotation.</title>
        <authorList>
            <consortium name="The Broad Institute Genomics Platform"/>
            <consortium name="The Broad Institute Genome Sequencing Center for Infectious Disease"/>
            <person name="Wu L."/>
            <person name="Ma J."/>
        </authorList>
    </citation>
    <scope>NUCLEOTIDE SEQUENCE [LARGE SCALE GENOMIC DNA]</scope>
    <source>
        <strain evidence="2 3">IBRC-M 10256</strain>
    </source>
</reference>
<evidence type="ECO:0000256" key="1">
    <source>
        <dbReference type="SAM" id="Phobius"/>
    </source>
</evidence>
<dbReference type="Proteomes" id="UP001595846">
    <property type="component" value="Unassembled WGS sequence"/>
</dbReference>
<proteinExistence type="predicted"/>
<dbReference type="AlphaFoldDB" id="A0ABD5NK07"/>
<dbReference type="RefSeq" id="WP_256531696.1">
    <property type="nucleotide sequence ID" value="NZ_CP101824.1"/>
</dbReference>
<dbReference type="EMBL" id="JBHSAQ010000001">
    <property type="protein sequence ID" value="MFC3957382.1"/>
    <property type="molecule type" value="Genomic_DNA"/>
</dbReference>
<name>A0ABD5NK07_9EURY</name>
<sequence length="147" mass="15179">MNSSAESTQDQTGFEDGPLSPNLLGAVFGCIDVVAFGVVGFFVFGDPVAGALAGLFVGTGIFLFLPLFIASSEVDDGLPGMESNANSHPVRSFHRLAAGLALVSGGLTYFSYLFVAESFVPALPIGLLVVAVAYVSLSFVMPNAELP</sequence>
<keyword evidence="1" id="KW-1133">Transmembrane helix</keyword>